<dbReference type="SUPFAM" id="SSF54001">
    <property type="entry name" value="Cysteine proteinases"/>
    <property type="match status" value="1"/>
</dbReference>
<name>A0A1H5KCF7_9ACTN</name>
<dbReference type="AlphaFoldDB" id="A0A1H5KCF7"/>
<organism evidence="8 9">
    <name type="scientific">Jiangella alba</name>
    <dbReference type="NCBI Taxonomy" id="561176"/>
    <lineage>
        <taxon>Bacteria</taxon>
        <taxon>Bacillati</taxon>
        <taxon>Actinomycetota</taxon>
        <taxon>Actinomycetes</taxon>
        <taxon>Jiangellales</taxon>
        <taxon>Jiangellaceae</taxon>
        <taxon>Jiangella</taxon>
    </lineage>
</organism>
<feature type="region of interest" description="Disordered" evidence="6">
    <location>
        <begin position="189"/>
        <end position="225"/>
    </location>
</feature>
<evidence type="ECO:0000256" key="2">
    <source>
        <dbReference type="ARBA" id="ARBA00022670"/>
    </source>
</evidence>
<dbReference type="Proteomes" id="UP000181980">
    <property type="component" value="Unassembled WGS sequence"/>
</dbReference>
<dbReference type="Gene3D" id="6.10.250.3150">
    <property type="match status" value="1"/>
</dbReference>
<evidence type="ECO:0000256" key="4">
    <source>
        <dbReference type="ARBA" id="ARBA00022807"/>
    </source>
</evidence>
<evidence type="ECO:0000256" key="5">
    <source>
        <dbReference type="SAM" id="Coils"/>
    </source>
</evidence>
<evidence type="ECO:0000256" key="1">
    <source>
        <dbReference type="ARBA" id="ARBA00007074"/>
    </source>
</evidence>
<dbReference type="InterPro" id="IPR038765">
    <property type="entry name" value="Papain-like_cys_pep_sf"/>
</dbReference>
<keyword evidence="5" id="KW-0175">Coiled coil</keyword>
<dbReference type="STRING" id="561176.SAMN04488561_1970"/>
<evidence type="ECO:0000313" key="8">
    <source>
        <dbReference type="EMBL" id="SEE61761.1"/>
    </source>
</evidence>
<keyword evidence="2" id="KW-0645">Protease</keyword>
<evidence type="ECO:0000256" key="3">
    <source>
        <dbReference type="ARBA" id="ARBA00022801"/>
    </source>
</evidence>
<accession>A0A1H5KCF7</accession>
<dbReference type="Pfam" id="PF00877">
    <property type="entry name" value="NLPC_P60"/>
    <property type="match status" value="1"/>
</dbReference>
<feature type="domain" description="NlpC/P60" evidence="7">
    <location>
        <begin position="223"/>
        <end position="338"/>
    </location>
</feature>
<dbReference type="PANTHER" id="PTHR47359:SF3">
    <property type="entry name" value="NLP_P60 DOMAIN-CONTAINING PROTEIN-RELATED"/>
    <property type="match status" value="1"/>
</dbReference>
<evidence type="ECO:0000313" key="9">
    <source>
        <dbReference type="Proteomes" id="UP000181980"/>
    </source>
</evidence>
<keyword evidence="9" id="KW-1185">Reference proteome</keyword>
<gene>
    <name evidence="8" type="ORF">SAMN04488561_1970</name>
</gene>
<dbReference type="InterPro" id="IPR051794">
    <property type="entry name" value="PG_Endopeptidase_C40"/>
</dbReference>
<feature type="compositionally biased region" description="Acidic residues" evidence="6">
    <location>
        <begin position="189"/>
        <end position="216"/>
    </location>
</feature>
<keyword evidence="3" id="KW-0378">Hydrolase</keyword>
<evidence type="ECO:0000256" key="6">
    <source>
        <dbReference type="SAM" id="MobiDB-lite"/>
    </source>
</evidence>
<dbReference type="PANTHER" id="PTHR47359">
    <property type="entry name" value="PEPTIDOGLYCAN DL-ENDOPEPTIDASE CWLO"/>
    <property type="match status" value="1"/>
</dbReference>
<dbReference type="GO" id="GO:0006508">
    <property type="term" value="P:proteolysis"/>
    <property type="evidence" value="ECO:0007669"/>
    <property type="project" value="UniProtKB-KW"/>
</dbReference>
<keyword evidence="4" id="KW-0788">Thiol protease</keyword>
<feature type="coiled-coil region" evidence="5">
    <location>
        <begin position="27"/>
        <end position="82"/>
    </location>
</feature>
<dbReference type="InterPro" id="IPR000064">
    <property type="entry name" value="NLP_P60_dom"/>
</dbReference>
<reference evidence="9" key="1">
    <citation type="submission" date="2016-10" db="EMBL/GenBank/DDBJ databases">
        <authorList>
            <person name="Varghese N."/>
            <person name="Submissions S."/>
        </authorList>
    </citation>
    <scope>NUCLEOTIDE SEQUENCE [LARGE SCALE GENOMIC DNA]</scope>
    <source>
        <strain evidence="9">DSM 45237</strain>
    </source>
</reference>
<evidence type="ECO:0000259" key="7">
    <source>
        <dbReference type="PROSITE" id="PS51935"/>
    </source>
</evidence>
<dbReference type="EMBL" id="FNUC01000003">
    <property type="protein sequence ID" value="SEE61761.1"/>
    <property type="molecule type" value="Genomic_DNA"/>
</dbReference>
<comment type="similarity">
    <text evidence="1">Belongs to the peptidase C40 family.</text>
</comment>
<sequence>MLCTTAVSVAGGMAFINQSNADPKPTISEVREQVDSLYHQAEQATERYNAATDELTEVKRRIERAQASVERQQAAVDAVRAQIGAYAAATYRSGGIVDPTLQTLLAESPEDFLAQSSVMNAFAGQQAESLASAADVSRSYETARLMADEELTRQQAVEATLKSEQATVEGLLADAQEILDQLEAEELEQLEEDREENAEVPDRGEDDETDEDEDTPTDPPPVSGRAGVVVEFAMAQVGEPYAWGGNGPNSWDCSGLTSAAWAEAGVSLPRSSGSQINVGTRVSKSQLEPGDLVFYYSPISHVGIYIGGGEIVHATHPGDVVSVDDVDLMPFAGATRPG</sequence>
<protein>
    <submittedName>
        <fullName evidence="8">NlpC/P60 family protein</fullName>
    </submittedName>
</protein>
<dbReference type="Gene3D" id="3.90.1720.10">
    <property type="entry name" value="endopeptidase domain like (from Nostoc punctiforme)"/>
    <property type="match status" value="1"/>
</dbReference>
<dbReference type="GO" id="GO:0008234">
    <property type="term" value="F:cysteine-type peptidase activity"/>
    <property type="evidence" value="ECO:0007669"/>
    <property type="project" value="UniProtKB-KW"/>
</dbReference>
<proteinExistence type="inferred from homology"/>
<dbReference type="PROSITE" id="PS51935">
    <property type="entry name" value="NLPC_P60"/>
    <property type="match status" value="1"/>
</dbReference>